<dbReference type="KEGG" id="tva:4753450"/>
<dbReference type="GO" id="GO:0051865">
    <property type="term" value="P:protein autoubiquitination"/>
    <property type="evidence" value="ECO:0000318"/>
    <property type="project" value="GO_Central"/>
</dbReference>
<keyword evidence="1" id="KW-0862">Zinc</keyword>
<keyword evidence="1" id="KW-0863">Zinc-finger</keyword>
<dbReference type="GO" id="GO:0005778">
    <property type="term" value="C:peroxisomal membrane"/>
    <property type="evidence" value="ECO:0000318"/>
    <property type="project" value="GO_Central"/>
</dbReference>
<feature type="coiled-coil region" evidence="2">
    <location>
        <begin position="74"/>
        <end position="108"/>
    </location>
</feature>
<dbReference type="CDD" id="cd19756">
    <property type="entry name" value="Bbox2"/>
    <property type="match status" value="1"/>
</dbReference>
<dbReference type="SUPFAM" id="SSF49599">
    <property type="entry name" value="TRAF domain-like"/>
    <property type="match status" value="1"/>
</dbReference>
<dbReference type="SMART" id="SM00061">
    <property type="entry name" value="MATH"/>
    <property type="match status" value="1"/>
</dbReference>
<dbReference type="Pfam" id="PF00643">
    <property type="entry name" value="zf-B_box"/>
    <property type="match status" value="1"/>
</dbReference>
<dbReference type="Gene3D" id="2.60.210.10">
    <property type="entry name" value="Apoptosis, Tumor Necrosis Factor Receptor Associated Protein 2, Chain A"/>
    <property type="match status" value="1"/>
</dbReference>
<evidence type="ECO:0000313" key="6">
    <source>
        <dbReference type="EMBL" id="EAX95688.1"/>
    </source>
</evidence>
<protein>
    <submittedName>
        <fullName evidence="6">MATH domain containing protein</fullName>
    </submittedName>
</protein>
<dbReference type="VEuPathDB" id="TrichDB:TVAG_144370"/>
<evidence type="ECO:0000256" key="2">
    <source>
        <dbReference type="SAM" id="Coils"/>
    </source>
</evidence>
<keyword evidence="7" id="KW-1185">Reference proteome</keyword>
<organism evidence="6 7">
    <name type="scientific">Trichomonas vaginalis (strain ATCC PRA-98 / G3)</name>
    <dbReference type="NCBI Taxonomy" id="412133"/>
    <lineage>
        <taxon>Eukaryota</taxon>
        <taxon>Metamonada</taxon>
        <taxon>Parabasalia</taxon>
        <taxon>Trichomonadida</taxon>
        <taxon>Trichomonadidae</taxon>
        <taxon>Trichomonas</taxon>
    </lineage>
</organism>
<dbReference type="Gene3D" id="3.30.160.60">
    <property type="entry name" value="Classic Zinc Finger"/>
    <property type="match status" value="1"/>
</dbReference>
<accession>A2FHD0</accession>
<dbReference type="AlphaFoldDB" id="A2FHD0"/>
<evidence type="ECO:0000259" key="4">
    <source>
        <dbReference type="PROSITE" id="PS50119"/>
    </source>
</evidence>
<feature type="region of interest" description="Disordered" evidence="3">
    <location>
        <begin position="384"/>
        <end position="407"/>
    </location>
</feature>
<dbReference type="SUPFAM" id="SSF57845">
    <property type="entry name" value="B-box zinc-binding domain"/>
    <property type="match status" value="1"/>
</dbReference>
<evidence type="ECO:0000256" key="3">
    <source>
        <dbReference type="SAM" id="MobiDB-lite"/>
    </source>
</evidence>
<dbReference type="STRING" id="5722.A2FHD0"/>
<dbReference type="EMBL" id="DS113793">
    <property type="protein sequence ID" value="EAX95688.1"/>
    <property type="molecule type" value="Genomic_DNA"/>
</dbReference>
<dbReference type="GO" id="GO:0005164">
    <property type="term" value="F:tumor necrosis factor receptor binding"/>
    <property type="evidence" value="ECO:0000318"/>
    <property type="project" value="GO_Central"/>
</dbReference>
<dbReference type="GO" id="GO:0006513">
    <property type="term" value="P:protein monoubiquitination"/>
    <property type="evidence" value="ECO:0000318"/>
    <property type="project" value="GO_Central"/>
</dbReference>
<keyword evidence="1" id="KW-0479">Metal-binding</keyword>
<gene>
    <name evidence="6" type="ORF">TVAG_144370</name>
</gene>
<dbReference type="PANTHER" id="PTHR36754:SF2">
    <property type="entry name" value="E3 UBIQUITIN-PROTEIN LIGASE TRIM37"/>
    <property type="match status" value="1"/>
</dbReference>
<feature type="domain" description="MATH" evidence="5">
    <location>
        <begin position="219"/>
        <end position="346"/>
    </location>
</feature>
<dbReference type="InParanoid" id="A2FHD0"/>
<evidence type="ECO:0000256" key="1">
    <source>
        <dbReference type="PROSITE-ProRule" id="PRU00024"/>
    </source>
</evidence>
<feature type="compositionally biased region" description="Basic and acidic residues" evidence="3">
    <location>
        <begin position="395"/>
        <end position="407"/>
    </location>
</feature>
<dbReference type="Proteomes" id="UP000001542">
    <property type="component" value="Unassembled WGS sequence"/>
</dbReference>
<dbReference type="GO" id="GO:0016235">
    <property type="term" value="C:aggresome"/>
    <property type="evidence" value="ECO:0000318"/>
    <property type="project" value="GO_Central"/>
</dbReference>
<reference evidence="6" key="1">
    <citation type="submission" date="2006-10" db="EMBL/GenBank/DDBJ databases">
        <authorList>
            <person name="Amadeo P."/>
            <person name="Zhao Q."/>
            <person name="Wortman J."/>
            <person name="Fraser-Liggett C."/>
            <person name="Carlton J."/>
        </authorList>
    </citation>
    <scope>NUCLEOTIDE SEQUENCE</scope>
    <source>
        <strain evidence="6">G3</strain>
    </source>
</reference>
<dbReference type="eggNOG" id="KOG2177">
    <property type="taxonomic scope" value="Eukaryota"/>
</dbReference>
<dbReference type="GO" id="GO:0070842">
    <property type="term" value="P:aggresome assembly"/>
    <property type="evidence" value="ECO:0000318"/>
    <property type="project" value="GO_Central"/>
</dbReference>
<feature type="domain" description="B box-type" evidence="4">
    <location>
        <begin position="30"/>
        <end position="77"/>
    </location>
</feature>
<proteinExistence type="predicted"/>
<dbReference type="PROSITE" id="PS50144">
    <property type="entry name" value="MATH"/>
    <property type="match status" value="1"/>
</dbReference>
<dbReference type="VEuPathDB" id="TrichDB:TVAGG3_0143990"/>
<dbReference type="InterPro" id="IPR000315">
    <property type="entry name" value="Znf_B-box"/>
</dbReference>
<keyword evidence="2" id="KW-0175">Coiled coil</keyword>
<dbReference type="InterPro" id="IPR002083">
    <property type="entry name" value="MATH/TRAF_dom"/>
</dbReference>
<dbReference type="GO" id="GO:0061630">
    <property type="term" value="F:ubiquitin protein ligase activity"/>
    <property type="evidence" value="ECO:0000318"/>
    <property type="project" value="GO_Central"/>
</dbReference>
<dbReference type="GO" id="GO:0031625">
    <property type="term" value="F:ubiquitin protein ligase binding"/>
    <property type="evidence" value="ECO:0000318"/>
    <property type="project" value="GO_Central"/>
</dbReference>
<dbReference type="PROSITE" id="PS50119">
    <property type="entry name" value="ZF_BBOX"/>
    <property type="match status" value="1"/>
</dbReference>
<evidence type="ECO:0000259" key="5">
    <source>
        <dbReference type="PROSITE" id="PS50144"/>
    </source>
</evidence>
<dbReference type="PANTHER" id="PTHR36754">
    <property type="entry name" value="E3 UBIQUITIN-PROTEIN LIGASE TRIM37"/>
    <property type="match status" value="1"/>
</dbReference>
<sequence length="407" mass="47013">MIKDYIDQFSNNKNIRGSVPLLTKSEEEEDNEMICPKHNKKYQFFCKNCQKPLCPDCLFEEYTSQNKVHNGHRIEKVVDKKQEAKDQLKKEIKQAKALRDNIENQLQSTPDMKAALASQKSEIEIEMYNTYRDFQRNIESISAKNEKKLLEKASAIDSMIDDTEKIVDMASAIVTANDVGVFLSSKELVAKIDSFAKSPPPYLFERQSYPDTNYVCPQSSETEFDFSDFTSMLDQNHLERGYIYTPEFKAFGARWRGKLYPNGNGNGAGTHISMFLEVLKGFDRPFQFNYQVKIIHPTQDTVLERHFVSEFQNLDSWGWNRLASLNVVKNNGYIFPDNKLRIQIKLSPTTYSVLTEIYLDILERKRAKLADLKMQANEKKLIIKDNENTADDGEKDLPWKAVESSRA</sequence>
<dbReference type="RefSeq" id="XP_001308618.1">
    <property type="nucleotide sequence ID" value="XM_001308617.1"/>
</dbReference>
<dbReference type="InterPro" id="IPR053003">
    <property type="entry name" value="TRIM_RBCC_E3_ubiq-ligases"/>
</dbReference>
<dbReference type="InterPro" id="IPR008974">
    <property type="entry name" value="TRAF-like"/>
</dbReference>
<name>A2FHD0_TRIV3</name>
<dbReference type="OrthoDB" id="192247at2759"/>
<dbReference type="Pfam" id="PF22486">
    <property type="entry name" value="MATH_2"/>
    <property type="match status" value="1"/>
</dbReference>
<reference evidence="6" key="2">
    <citation type="journal article" date="2007" name="Science">
        <title>Draft genome sequence of the sexually transmitted pathogen Trichomonas vaginalis.</title>
        <authorList>
            <person name="Carlton J.M."/>
            <person name="Hirt R.P."/>
            <person name="Silva J.C."/>
            <person name="Delcher A.L."/>
            <person name="Schatz M."/>
            <person name="Zhao Q."/>
            <person name="Wortman J.R."/>
            <person name="Bidwell S.L."/>
            <person name="Alsmark U.C.M."/>
            <person name="Besteiro S."/>
            <person name="Sicheritz-Ponten T."/>
            <person name="Noel C.J."/>
            <person name="Dacks J.B."/>
            <person name="Foster P.G."/>
            <person name="Simillion C."/>
            <person name="Van de Peer Y."/>
            <person name="Miranda-Saavedra D."/>
            <person name="Barton G.J."/>
            <person name="Westrop G.D."/>
            <person name="Mueller S."/>
            <person name="Dessi D."/>
            <person name="Fiori P.L."/>
            <person name="Ren Q."/>
            <person name="Paulsen I."/>
            <person name="Zhang H."/>
            <person name="Bastida-Corcuera F.D."/>
            <person name="Simoes-Barbosa A."/>
            <person name="Brown M.T."/>
            <person name="Hayes R.D."/>
            <person name="Mukherjee M."/>
            <person name="Okumura C.Y."/>
            <person name="Schneider R."/>
            <person name="Smith A.J."/>
            <person name="Vanacova S."/>
            <person name="Villalvazo M."/>
            <person name="Haas B.J."/>
            <person name="Pertea M."/>
            <person name="Feldblyum T.V."/>
            <person name="Utterback T.R."/>
            <person name="Shu C.L."/>
            <person name="Osoegawa K."/>
            <person name="de Jong P.J."/>
            <person name="Hrdy I."/>
            <person name="Horvathova L."/>
            <person name="Zubacova Z."/>
            <person name="Dolezal P."/>
            <person name="Malik S.B."/>
            <person name="Logsdon J.M. Jr."/>
            <person name="Henze K."/>
            <person name="Gupta A."/>
            <person name="Wang C.C."/>
            <person name="Dunne R.L."/>
            <person name="Upcroft J.A."/>
            <person name="Upcroft P."/>
            <person name="White O."/>
            <person name="Salzberg S.L."/>
            <person name="Tang P."/>
            <person name="Chiu C.-H."/>
            <person name="Lee Y.-S."/>
            <person name="Embley T.M."/>
            <person name="Coombs G.H."/>
            <person name="Mottram J.C."/>
            <person name="Tachezy J."/>
            <person name="Fraser-Liggett C.M."/>
            <person name="Johnson P.J."/>
        </authorList>
    </citation>
    <scope>NUCLEOTIDE SEQUENCE [LARGE SCALE GENOMIC DNA]</scope>
    <source>
        <strain evidence="6">G3</strain>
    </source>
</reference>
<evidence type="ECO:0000313" key="7">
    <source>
        <dbReference type="Proteomes" id="UP000001542"/>
    </source>
</evidence>
<dbReference type="SMR" id="A2FHD0"/>
<dbReference type="GO" id="GO:0008270">
    <property type="term" value="F:zinc ion binding"/>
    <property type="evidence" value="ECO:0007669"/>
    <property type="project" value="UniProtKB-KW"/>
</dbReference>